<dbReference type="GO" id="GO:0004400">
    <property type="term" value="F:histidinol-phosphate transaminase activity"/>
    <property type="evidence" value="ECO:0007669"/>
    <property type="project" value="UniProtKB-EC"/>
</dbReference>
<dbReference type="Pfam" id="PF00155">
    <property type="entry name" value="Aminotran_1_2"/>
    <property type="match status" value="1"/>
</dbReference>
<evidence type="ECO:0000256" key="6">
    <source>
        <dbReference type="ARBA" id="ARBA00022605"/>
    </source>
</evidence>
<keyword evidence="6" id="KW-0028">Amino-acid biosynthesis</keyword>
<protein>
    <recommendedName>
        <fullName evidence="4">histidinol-phosphate transaminase</fullName>
        <ecNumber evidence="4">2.6.1.9</ecNumber>
    </recommendedName>
    <alternativeName>
        <fullName evidence="10">Imidazole acetol-phosphate transaminase</fullName>
    </alternativeName>
</protein>
<dbReference type="PROSITE" id="PS00599">
    <property type="entry name" value="AA_TRANSFER_CLASS_2"/>
    <property type="match status" value="1"/>
</dbReference>
<dbReference type="InterPro" id="IPR015421">
    <property type="entry name" value="PyrdxlP-dep_Trfase_major"/>
</dbReference>
<dbReference type="InterPro" id="IPR004839">
    <property type="entry name" value="Aminotransferase_I/II_large"/>
</dbReference>
<evidence type="ECO:0000256" key="4">
    <source>
        <dbReference type="ARBA" id="ARBA00012748"/>
    </source>
</evidence>
<dbReference type="HAMAP" id="MF_01023">
    <property type="entry name" value="HisC_aminotrans_2"/>
    <property type="match status" value="1"/>
</dbReference>
<keyword evidence="8" id="KW-0663">Pyridoxal phosphate</keyword>
<dbReference type="RefSeq" id="XP_067481631.1">
    <property type="nucleotide sequence ID" value="XM_067624161.1"/>
</dbReference>
<dbReference type="EMBL" id="KV878681">
    <property type="protein sequence ID" value="OJJ74383.1"/>
    <property type="molecule type" value="Genomic_DNA"/>
</dbReference>
<dbReference type="InterPro" id="IPR015422">
    <property type="entry name" value="PyrdxlP-dep_Trfase_small"/>
</dbReference>
<dbReference type="OrthoDB" id="2015537at2759"/>
<evidence type="ECO:0000256" key="8">
    <source>
        <dbReference type="ARBA" id="ARBA00022898"/>
    </source>
</evidence>
<keyword evidence="14" id="KW-1185">Reference proteome</keyword>
<evidence type="ECO:0000259" key="12">
    <source>
        <dbReference type="Pfam" id="PF00155"/>
    </source>
</evidence>
<dbReference type="Proteomes" id="UP000184499">
    <property type="component" value="Unassembled WGS sequence"/>
</dbReference>
<comment type="pathway">
    <text evidence="2">Amino-acid biosynthesis; L-histidine biosynthesis; L-histidine from 5-phospho-alpha-D-ribose 1-diphosphate: step 7/9.</text>
</comment>
<evidence type="ECO:0000256" key="10">
    <source>
        <dbReference type="ARBA" id="ARBA00030262"/>
    </source>
</evidence>
<evidence type="ECO:0000256" key="9">
    <source>
        <dbReference type="ARBA" id="ARBA00023102"/>
    </source>
</evidence>
<dbReference type="AlphaFoldDB" id="A0A1L9URJ7"/>
<evidence type="ECO:0000256" key="7">
    <source>
        <dbReference type="ARBA" id="ARBA00022679"/>
    </source>
</evidence>
<dbReference type="InterPro" id="IPR001917">
    <property type="entry name" value="Aminotrans_II_pyridoxalP_BS"/>
</dbReference>
<evidence type="ECO:0000256" key="2">
    <source>
        <dbReference type="ARBA" id="ARBA00005011"/>
    </source>
</evidence>
<keyword evidence="9" id="KW-0368">Histidine biosynthesis</keyword>
<dbReference type="OMA" id="NFVQFGR"/>
<dbReference type="Gene3D" id="3.90.1150.10">
    <property type="entry name" value="Aspartate Aminotransferase, domain 1"/>
    <property type="match status" value="1"/>
</dbReference>
<dbReference type="PANTHER" id="PTHR42885">
    <property type="entry name" value="HISTIDINOL-PHOSPHATE AMINOTRANSFERASE-RELATED"/>
    <property type="match status" value="1"/>
</dbReference>
<organism evidence="13 14">
    <name type="scientific">Aspergillus brasiliensis (strain CBS 101740 / IMI 381727 / IBT 21946)</name>
    <dbReference type="NCBI Taxonomy" id="767769"/>
    <lineage>
        <taxon>Eukaryota</taxon>
        <taxon>Fungi</taxon>
        <taxon>Dikarya</taxon>
        <taxon>Ascomycota</taxon>
        <taxon>Pezizomycotina</taxon>
        <taxon>Eurotiomycetes</taxon>
        <taxon>Eurotiomycetidae</taxon>
        <taxon>Eurotiales</taxon>
        <taxon>Aspergillaceae</taxon>
        <taxon>Aspergillus</taxon>
        <taxon>Aspergillus subgen. Circumdati</taxon>
    </lineage>
</organism>
<dbReference type="Gene3D" id="3.40.640.10">
    <property type="entry name" value="Type I PLP-dependent aspartate aminotransferase-like (Major domain)"/>
    <property type="match status" value="1"/>
</dbReference>
<dbReference type="CDD" id="cd00609">
    <property type="entry name" value="AAT_like"/>
    <property type="match status" value="1"/>
</dbReference>
<dbReference type="VEuPathDB" id="FungiDB:ASPBRDRAFT_39514"/>
<dbReference type="GO" id="GO:0000105">
    <property type="term" value="P:L-histidine biosynthetic process"/>
    <property type="evidence" value="ECO:0007669"/>
    <property type="project" value="UniProtKB-KW"/>
</dbReference>
<feature type="domain" description="Aminotransferase class I/classII large" evidence="12">
    <location>
        <begin position="36"/>
        <end position="404"/>
    </location>
</feature>
<evidence type="ECO:0000313" key="13">
    <source>
        <dbReference type="EMBL" id="OJJ74383.1"/>
    </source>
</evidence>
<name>A0A1L9URJ7_ASPBC</name>
<proteinExistence type="inferred from homology"/>
<keyword evidence="5" id="KW-0032">Aminotransferase</keyword>
<dbReference type="GeneID" id="93576649"/>
<evidence type="ECO:0000256" key="1">
    <source>
        <dbReference type="ARBA" id="ARBA00001933"/>
    </source>
</evidence>
<evidence type="ECO:0000256" key="3">
    <source>
        <dbReference type="ARBA" id="ARBA00008392"/>
    </source>
</evidence>
<evidence type="ECO:0000256" key="11">
    <source>
        <dbReference type="ARBA" id="ARBA00047481"/>
    </source>
</evidence>
<dbReference type="EC" id="2.6.1.9" evidence="4"/>
<accession>A0A1L9URJ7</accession>
<keyword evidence="7" id="KW-0808">Transferase</keyword>
<dbReference type="InterPro" id="IPR015424">
    <property type="entry name" value="PyrdxlP-dep_Trfase"/>
</dbReference>
<comment type="similarity">
    <text evidence="3">Belongs to the class-II pyridoxal-phosphate-dependent aminotransferase family.</text>
</comment>
<reference evidence="14" key="1">
    <citation type="journal article" date="2017" name="Genome Biol.">
        <title>Comparative genomics reveals high biological diversity and specific adaptations in the industrially and medically important fungal genus Aspergillus.</title>
        <authorList>
            <person name="de Vries R.P."/>
            <person name="Riley R."/>
            <person name="Wiebenga A."/>
            <person name="Aguilar-Osorio G."/>
            <person name="Amillis S."/>
            <person name="Uchima C.A."/>
            <person name="Anderluh G."/>
            <person name="Asadollahi M."/>
            <person name="Askin M."/>
            <person name="Barry K."/>
            <person name="Battaglia E."/>
            <person name="Bayram O."/>
            <person name="Benocci T."/>
            <person name="Braus-Stromeyer S.A."/>
            <person name="Caldana C."/>
            <person name="Canovas D."/>
            <person name="Cerqueira G.C."/>
            <person name="Chen F."/>
            <person name="Chen W."/>
            <person name="Choi C."/>
            <person name="Clum A."/>
            <person name="Dos Santos R.A."/>
            <person name="Damasio A.R."/>
            <person name="Diallinas G."/>
            <person name="Emri T."/>
            <person name="Fekete E."/>
            <person name="Flipphi M."/>
            <person name="Freyberg S."/>
            <person name="Gallo A."/>
            <person name="Gournas C."/>
            <person name="Habgood R."/>
            <person name="Hainaut M."/>
            <person name="Harispe M.L."/>
            <person name="Henrissat B."/>
            <person name="Hilden K.S."/>
            <person name="Hope R."/>
            <person name="Hossain A."/>
            <person name="Karabika E."/>
            <person name="Karaffa L."/>
            <person name="Karanyi Z."/>
            <person name="Krasevec N."/>
            <person name="Kuo A."/>
            <person name="Kusch H."/>
            <person name="LaButti K."/>
            <person name="Lagendijk E.L."/>
            <person name="Lapidus A."/>
            <person name="Levasseur A."/>
            <person name="Lindquist E."/>
            <person name="Lipzen A."/>
            <person name="Logrieco A.F."/>
            <person name="MacCabe A."/>
            <person name="Maekelae M.R."/>
            <person name="Malavazi I."/>
            <person name="Melin P."/>
            <person name="Meyer V."/>
            <person name="Mielnichuk N."/>
            <person name="Miskei M."/>
            <person name="Molnar A.P."/>
            <person name="Mule G."/>
            <person name="Ngan C.Y."/>
            <person name="Orejas M."/>
            <person name="Orosz E."/>
            <person name="Ouedraogo J.P."/>
            <person name="Overkamp K.M."/>
            <person name="Park H.-S."/>
            <person name="Perrone G."/>
            <person name="Piumi F."/>
            <person name="Punt P.J."/>
            <person name="Ram A.F."/>
            <person name="Ramon A."/>
            <person name="Rauscher S."/>
            <person name="Record E."/>
            <person name="Riano-Pachon D.M."/>
            <person name="Robert V."/>
            <person name="Roehrig J."/>
            <person name="Ruller R."/>
            <person name="Salamov A."/>
            <person name="Salih N.S."/>
            <person name="Samson R.A."/>
            <person name="Sandor E."/>
            <person name="Sanguinetti M."/>
            <person name="Schuetze T."/>
            <person name="Sepcic K."/>
            <person name="Shelest E."/>
            <person name="Sherlock G."/>
            <person name="Sophianopoulou V."/>
            <person name="Squina F.M."/>
            <person name="Sun H."/>
            <person name="Susca A."/>
            <person name="Todd R.B."/>
            <person name="Tsang A."/>
            <person name="Unkles S.E."/>
            <person name="van de Wiele N."/>
            <person name="van Rossen-Uffink D."/>
            <person name="Oliveira J.V."/>
            <person name="Vesth T.C."/>
            <person name="Visser J."/>
            <person name="Yu J.-H."/>
            <person name="Zhou M."/>
            <person name="Andersen M.R."/>
            <person name="Archer D.B."/>
            <person name="Baker S.E."/>
            <person name="Benoit I."/>
            <person name="Brakhage A.A."/>
            <person name="Braus G.H."/>
            <person name="Fischer R."/>
            <person name="Frisvad J.C."/>
            <person name="Goldman G.H."/>
            <person name="Houbraken J."/>
            <person name="Oakley B."/>
            <person name="Pocsi I."/>
            <person name="Scazzocchio C."/>
            <person name="Seiboth B."/>
            <person name="vanKuyk P.A."/>
            <person name="Wortman J."/>
            <person name="Dyer P.S."/>
            <person name="Grigoriev I.V."/>
        </authorList>
    </citation>
    <scope>NUCLEOTIDE SEQUENCE [LARGE SCALE GENOMIC DNA]</scope>
    <source>
        <strain evidence="14">CBS 101740 / IMI 381727 / IBT 21946</strain>
    </source>
</reference>
<dbReference type="STRING" id="767769.A0A1L9URJ7"/>
<comment type="cofactor">
    <cofactor evidence="1">
        <name>pyridoxal 5'-phosphate</name>
        <dbReference type="ChEBI" id="CHEBI:597326"/>
    </cofactor>
</comment>
<gene>
    <name evidence="13" type="ORF">ASPBRDRAFT_39514</name>
</gene>
<dbReference type="PANTHER" id="PTHR42885:SF2">
    <property type="entry name" value="HISTIDINOL-PHOSPHATE AMINOTRANSFERASE"/>
    <property type="match status" value="1"/>
</dbReference>
<dbReference type="SUPFAM" id="SSF53383">
    <property type="entry name" value="PLP-dependent transferases"/>
    <property type="match status" value="1"/>
</dbReference>
<dbReference type="InterPro" id="IPR005861">
    <property type="entry name" value="HisP_aminotrans"/>
</dbReference>
<evidence type="ECO:0000313" key="14">
    <source>
        <dbReference type="Proteomes" id="UP000184499"/>
    </source>
</evidence>
<comment type="catalytic activity">
    <reaction evidence="11">
        <text>L-histidinol phosphate + 2-oxoglutarate = 3-(imidazol-4-yl)-2-oxopropyl phosphate + L-glutamate</text>
        <dbReference type="Rhea" id="RHEA:23744"/>
        <dbReference type="ChEBI" id="CHEBI:16810"/>
        <dbReference type="ChEBI" id="CHEBI:29985"/>
        <dbReference type="ChEBI" id="CHEBI:57766"/>
        <dbReference type="ChEBI" id="CHEBI:57980"/>
        <dbReference type="EC" id="2.6.1.9"/>
    </reaction>
</comment>
<sequence>MAPFDLAKCARPNILKLQPYRCARDDYKDDGTNILLDANENAYGPGLALNPEGALQESTVTGSSTGSSKPEIDFLGLNRYPDPHQVELKKLFCQLRNTHTHTQKDLGPENLFVGVGSDEAIDALLRCFCVPGKDKILTCPPTYGMYGVSAQVNDVEIVKVPLDVDNGFQLQPEKINEALAADPSIKMAYICSPGNPTANLIKKSDIQKVLEHPTWNGVVVVDEAYIDFAPEGSSLAEWVTEWPNLVVMQTLSKAFGLAGIRLGVAFTSPPIATLLNSLKAPYNISSPTSALATAALSPTNMAVMKKYREQIIVQRDRLVQELPKIPGIGRFLGGQEANFLLVELLDKPASEGGKPSNKTALAAYEAMAEKRGVVVRFRGKELGCEGCLRITVGTEQEVTKFLQELRVVLEGILKGEDIQSLRE</sequence>
<evidence type="ECO:0000256" key="5">
    <source>
        <dbReference type="ARBA" id="ARBA00022576"/>
    </source>
</evidence>
<dbReference type="GO" id="GO:0030170">
    <property type="term" value="F:pyridoxal phosphate binding"/>
    <property type="evidence" value="ECO:0007669"/>
    <property type="project" value="InterPro"/>
</dbReference>
<dbReference type="NCBIfam" id="TIGR01141">
    <property type="entry name" value="hisC"/>
    <property type="match status" value="1"/>
</dbReference>